<keyword evidence="10" id="KW-1185">Reference proteome</keyword>
<sequence>MALMAVNFLETLQILVVCFIFILYYYYYYNQSRIRSKKSSLPTNWPVVGMLPALLHNCHRLHDYATEVLKECGGTLQCRGPWFANMDMVVTCDPANVHYILSKNFSNYPKGPEFRKIFDILGDGIFNADNELWEIHRKVTLSLMRHPNFQELLETTIWQKVEKGLSPILQDCAKSGSRIDLQDIFQRFAFDSISKLVLDHDPGSLSMDLPNIPCEKAFNDTIEALLHRHTLPESCWKLQKWLGIGKEKRLRKAWDAFDQYIYPCIARKQEHELSKNVNKAAFDGLTAFMEAYKGTTQNITTTSDAKLFMRDVMLNLMLAGRDTTSTALTWLFWLLATNPTVEDKILEEIETNILDAKQCQNWRPFDVEESHKLVYLHGALCEALRLFPPVALEHKAPVKADILPSTGLCIKANTKVILSFYSMGRMEAIWGEDCLEFKPERWISEKGRVRHEPSYKFPAFNAGPRTCLGKDMAFVQMKMVAAFIIYNYRIQVVDGHPISPSDSIIIQMKHGFMVRLYKRN</sequence>
<accession>A0ABD2Y9Q4</accession>
<dbReference type="PRINTS" id="PR00385">
    <property type="entry name" value="P450"/>
</dbReference>
<dbReference type="GO" id="GO:0046872">
    <property type="term" value="F:metal ion binding"/>
    <property type="evidence" value="ECO:0007669"/>
    <property type="project" value="UniProtKB-KW"/>
</dbReference>
<proteinExistence type="inferred from homology"/>
<feature type="binding site" description="axial binding residue" evidence="6">
    <location>
        <position position="467"/>
    </location>
    <ligand>
        <name>heme</name>
        <dbReference type="ChEBI" id="CHEBI:30413"/>
    </ligand>
    <ligandPart>
        <name>Fe</name>
        <dbReference type="ChEBI" id="CHEBI:18248"/>
    </ligandPart>
</feature>
<dbReference type="Gene3D" id="1.10.630.10">
    <property type="entry name" value="Cytochrome P450"/>
    <property type="match status" value="1"/>
</dbReference>
<dbReference type="PANTHER" id="PTHR24296">
    <property type="entry name" value="CYTOCHROME P450"/>
    <property type="match status" value="1"/>
</dbReference>
<keyword evidence="4 7" id="KW-0560">Oxidoreductase</keyword>
<dbReference type="GO" id="GO:0006629">
    <property type="term" value="P:lipid metabolic process"/>
    <property type="evidence" value="ECO:0007669"/>
    <property type="project" value="UniProtKB-ARBA"/>
</dbReference>
<dbReference type="GO" id="GO:0004497">
    <property type="term" value="F:monooxygenase activity"/>
    <property type="evidence" value="ECO:0007669"/>
    <property type="project" value="UniProtKB-KW"/>
</dbReference>
<evidence type="ECO:0000256" key="2">
    <source>
        <dbReference type="ARBA" id="ARBA00010617"/>
    </source>
</evidence>
<keyword evidence="3 6" id="KW-0479">Metal-binding</keyword>
<evidence type="ECO:0000256" key="3">
    <source>
        <dbReference type="ARBA" id="ARBA00022723"/>
    </source>
</evidence>
<evidence type="ECO:0000313" key="10">
    <source>
        <dbReference type="Proteomes" id="UP001630127"/>
    </source>
</evidence>
<comment type="caution">
    <text evidence="9">The sequence shown here is derived from an EMBL/GenBank/DDBJ whole genome shotgun (WGS) entry which is preliminary data.</text>
</comment>
<evidence type="ECO:0000256" key="4">
    <source>
        <dbReference type="ARBA" id="ARBA00023002"/>
    </source>
</evidence>
<evidence type="ECO:0000256" key="7">
    <source>
        <dbReference type="RuleBase" id="RU000461"/>
    </source>
</evidence>
<dbReference type="InterPro" id="IPR036396">
    <property type="entry name" value="Cyt_P450_sf"/>
</dbReference>
<keyword evidence="8" id="KW-0812">Transmembrane</keyword>
<dbReference type="Pfam" id="PF00067">
    <property type="entry name" value="p450"/>
    <property type="match status" value="1"/>
</dbReference>
<dbReference type="AlphaFoldDB" id="A0ABD2Y9Q4"/>
<gene>
    <name evidence="9" type="ORF">ACH5RR_038187</name>
</gene>
<keyword evidence="8" id="KW-1133">Transmembrane helix</keyword>
<protein>
    <recommendedName>
        <fullName evidence="11">Cytochrome P450</fullName>
    </recommendedName>
</protein>
<dbReference type="PROSITE" id="PS00086">
    <property type="entry name" value="CYTOCHROME_P450"/>
    <property type="match status" value="1"/>
</dbReference>
<comment type="similarity">
    <text evidence="2 7">Belongs to the cytochrome P450 family.</text>
</comment>
<keyword evidence="6 7" id="KW-0349">Heme</keyword>
<dbReference type="InterPro" id="IPR001128">
    <property type="entry name" value="Cyt_P450"/>
</dbReference>
<evidence type="ECO:0008006" key="11">
    <source>
        <dbReference type="Google" id="ProtNLM"/>
    </source>
</evidence>
<evidence type="ECO:0000313" key="9">
    <source>
        <dbReference type="EMBL" id="KAL3503738.1"/>
    </source>
</evidence>
<keyword evidence="7" id="KW-0503">Monooxygenase</keyword>
<evidence type="ECO:0000256" key="1">
    <source>
        <dbReference type="ARBA" id="ARBA00001971"/>
    </source>
</evidence>
<dbReference type="InterPro" id="IPR002401">
    <property type="entry name" value="Cyt_P450_E_grp-I"/>
</dbReference>
<name>A0ABD2Y9Q4_9GENT</name>
<dbReference type="SUPFAM" id="SSF48264">
    <property type="entry name" value="Cytochrome P450"/>
    <property type="match status" value="1"/>
</dbReference>
<dbReference type="CDD" id="cd11064">
    <property type="entry name" value="CYP86A"/>
    <property type="match status" value="1"/>
</dbReference>
<feature type="transmembrane region" description="Helical" evidence="8">
    <location>
        <begin position="12"/>
        <end position="29"/>
    </location>
</feature>
<comment type="cofactor">
    <cofactor evidence="1 6">
        <name>heme</name>
        <dbReference type="ChEBI" id="CHEBI:30413"/>
    </cofactor>
</comment>
<dbReference type="Proteomes" id="UP001630127">
    <property type="component" value="Unassembled WGS sequence"/>
</dbReference>
<dbReference type="EMBL" id="JBJUIK010000015">
    <property type="protein sequence ID" value="KAL3503738.1"/>
    <property type="molecule type" value="Genomic_DNA"/>
</dbReference>
<reference evidence="9 10" key="1">
    <citation type="submission" date="2024-11" db="EMBL/GenBank/DDBJ databases">
        <title>A near-complete genome assembly of Cinchona calisaya.</title>
        <authorList>
            <person name="Lian D.C."/>
            <person name="Zhao X.W."/>
            <person name="Wei L."/>
        </authorList>
    </citation>
    <scope>NUCLEOTIDE SEQUENCE [LARGE SCALE GENOMIC DNA]</scope>
    <source>
        <tissue evidence="9">Nenye</tissue>
    </source>
</reference>
<dbReference type="InterPro" id="IPR017972">
    <property type="entry name" value="Cyt_P450_CS"/>
</dbReference>
<evidence type="ECO:0000256" key="5">
    <source>
        <dbReference type="ARBA" id="ARBA00023004"/>
    </source>
</evidence>
<dbReference type="PRINTS" id="PR00463">
    <property type="entry name" value="EP450I"/>
</dbReference>
<keyword evidence="5 6" id="KW-0408">Iron</keyword>
<organism evidence="9 10">
    <name type="scientific">Cinchona calisaya</name>
    <dbReference type="NCBI Taxonomy" id="153742"/>
    <lineage>
        <taxon>Eukaryota</taxon>
        <taxon>Viridiplantae</taxon>
        <taxon>Streptophyta</taxon>
        <taxon>Embryophyta</taxon>
        <taxon>Tracheophyta</taxon>
        <taxon>Spermatophyta</taxon>
        <taxon>Magnoliopsida</taxon>
        <taxon>eudicotyledons</taxon>
        <taxon>Gunneridae</taxon>
        <taxon>Pentapetalae</taxon>
        <taxon>asterids</taxon>
        <taxon>lamiids</taxon>
        <taxon>Gentianales</taxon>
        <taxon>Rubiaceae</taxon>
        <taxon>Cinchonoideae</taxon>
        <taxon>Cinchoneae</taxon>
        <taxon>Cinchona</taxon>
    </lineage>
</organism>
<evidence type="ECO:0000256" key="6">
    <source>
        <dbReference type="PIRSR" id="PIRSR602401-1"/>
    </source>
</evidence>
<keyword evidence="8" id="KW-0472">Membrane</keyword>
<evidence type="ECO:0000256" key="8">
    <source>
        <dbReference type="SAM" id="Phobius"/>
    </source>
</evidence>